<keyword evidence="4" id="KW-1185">Reference proteome</keyword>
<feature type="compositionally biased region" description="Basic residues" evidence="1">
    <location>
        <begin position="359"/>
        <end position="406"/>
    </location>
</feature>
<organism evidence="3 4">
    <name type="scientific">Exidia glandulosa HHB12029</name>
    <dbReference type="NCBI Taxonomy" id="1314781"/>
    <lineage>
        <taxon>Eukaryota</taxon>
        <taxon>Fungi</taxon>
        <taxon>Dikarya</taxon>
        <taxon>Basidiomycota</taxon>
        <taxon>Agaricomycotina</taxon>
        <taxon>Agaricomycetes</taxon>
        <taxon>Auriculariales</taxon>
        <taxon>Exidiaceae</taxon>
        <taxon>Exidia</taxon>
    </lineage>
</organism>
<proteinExistence type="predicted"/>
<accession>A0A165DTP8</accession>
<keyword evidence="2" id="KW-0732">Signal</keyword>
<evidence type="ECO:0000256" key="2">
    <source>
        <dbReference type="SAM" id="SignalP"/>
    </source>
</evidence>
<dbReference type="AlphaFoldDB" id="A0A165DTP8"/>
<dbReference type="PRINTS" id="PR01217">
    <property type="entry name" value="PRICHEXTENSN"/>
</dbReference>
<reference evidence="3 4" key="1">
    <citation type="journal article" date="2016" name="Mol. Biol. Evol.">
        <title>Comparative Genomics of Early-Diverging Mushroom-Forming Fungi Provides Insights into the Origins of Lignocellulose Decay Capabilities.</title>
        <authorList>
            <person name="Nagy L.G."/>
            <person name="Riley R."/>
            <person name="Tritt A."/>
            <person name="Adam C."/>
            <person name="Daum C."/>
            <person name="Floudas D."/>
            <person name="Sun H."/>
            <person name="Yadav J.S."/>
            <person name="Pangilinan J."/>
            <person name="Larsson K.H."/>
            <person name="Matsuura K."/>
            <person name="Barry K."/>
            <person name="Labutti K."/>
            <person name="Kuo R."/>
            <person name="Ohm R.A."/>
            <person name="Bhattacharya S.S."/>
            <person name="Shirouzu T."/>
            <person name="Yoshinaga Y."/>
            <person name="Martin F.M."/>
            <person name="Grigoriev I.V."/>
            <person name="Hibbett D.S."/>
        </authorList>
    </citation>
    <scope>NUCLEOTIDE SEQUENCE [LARGE SCALE GENOMIC DNA]</scope>
    <source>
        <strain evidence="3 4">HHB12029</strain>
    </source>
</reference>
<gene>
    <name evidence="3" type="ORF">EXIGLDRAFT_726291</name>
</gene>
<feature type="compositionally biased region" description="Basic residues" evidence="1">
    <location>
        <begin position="428"/>
        <end position="438"/>
    </location>
</feature>
<name>A0A165DTP8_EXIGL</name>
<evidence type="ECO:0000313" key="3">
    <source>
        <dbReference type="EMBL" id="KZV85331.1"/>
    </source>
</evidence>
<dbReference type="EMBL" id="KV426192">
    <property type="protein sequence ID" value="KZV85331.1"/>
    <property type="molecule type" value="Genomic_DNA"/>
</dbReference>
<dbReference type="Proteomes" id="UP000077266">
    <property type="component" value="Unassembled WGS sequence"/>
</dbReference>
<feature type="signal peptide" evidence="2">
    <location>
        <begin position="1"/>
        <end position="22"/>
    </location>
</feature>
<sequence>MRAVTPVALFLLSPFIFGFVSAAPGSSRLLNASYHDEASHILEKYSDKATCGGLTFKVRGGSGADDPTNYGKWCKEGNTPLAYTYDLTKGVTTAESNIEQDSQVHALAGPISDAERKTKNWQCDHIMELQFLATVIGYGDASMKKSPNALCVKLNAETHPNLADGLQKLREIINGKDNVVNFETDIEKIKGDATIKFLKVDQLTRKVDATNARQTVKRRTTDLEWMALNDYLTKTASRSTKIAEALDRSIEESFGKEVDIGVEALWKKYREDVARIASTAKTNAEAAKKAAEEKCEEEAKKDTEKRSLFAHLADFGDALLRRTGVKTKPKTPPMSCPLPKGKTPTKPPVKPKTPTKPPVKPKPKTPTKPKPKPKTPTKPVKPKPKAPVKAKPKTKAPVKPKPKPRPAVRSYLQPTGRIVLTQSARACSRARRQRSRVPRPRESVLVASRSSKL</sequence>
<feature type="region of interest" description="Disordered" evidence="1">
    <location>
        <begin position="320"/>
        <end position="453"/>
    </location>
</feature>
<feature type="compositionally biased region" description="Pro residues" evidence="1">
    <location>
        <begin position="345"/>
        <end position="358"/>
    </location>
</feature>
<protein>
    <submittedName>
        <fullName evidence="3">Uncharacterized protein</fullName>
    </submittedName>
</protein>
<feature type="chain" id="PRO_5007856812" evidence="2">
    <location>
        <begin position="23"/>
        <end position="453"/>
    </location>
</feature>
<evidence type="ECO:0000256" key="1">
    <source>
        <dbReference type="SAM" id="MobiDB-lite"/>
    </source>
</evidence>
<dbReference type="STRING" id="1314781.A0A165DTP8"/>
<evidence type="ECO:0000313" key="4">
    <source>
        <dbReference type="Proteomes" id="UP000077266"/>
    </source>
</evidence>
<dbReference type="InParanoid" id="A0A165DTP8"/>